<dbReference type="Gene3D" id="3.30.465.10">
    <property type="match status" value="1"/>
</dbReference>
<evidence type="ECO:0000256" key="2">
    <source>
        <dbReference type="ARBA" id="ARBA00022827"/>
    </source>
</evidence>
<dbReference type="InterPro" id="IPR050416">
    <property type="entry name" value="FAD-linked_Oxidoreductase"/>
</dbReference>
<organism evidence="4 5">
    <name type="scientific">Coleophoma crateriformis</name>
    <dbReference type="NCBI Taxonomy" id="565419"/>
    <lineage>
        <taxon>Eukaryota</taxon>
        <taxon>Fungi</taxon>
        <taxon>Dikarya</taxon>
        <taxon>Ascomycota</taxon>
        <taxon>Pezizomycotina</taxon>
        <taxon>Leotiomycetes</taxon>
        <taxon>Helotiales</taxon>
        <taxon>Dermateaceae</taxon>
        <taxon>Coleophoma</taxon>
    </lineage>
</organism>
<gene>
    <name evidence="4" type="ORF">BP5796_02944</name>
</gene>
<dbReference type="PANTHER" id="PTHR42973">
    <property type="entry name" value="BINDING OXIDOREDUCTASE, PUTATIVE (AFU_ORTHOLOGUE AFUA_1G17690)-RELATED"/>
    <property type="match status" value="1"/>
</dbReference>
<proteinExistence type="predicted"/>
<accession>A0A3D8SLR9</accession>
<dbReference type="GO" id="GO:0016491">
    <property type="term" value="F:oxidoreductase activity"/>
    <property type="evidence" value="ECO:0007669"/>
    <property type="project" value="UniProtKB-KW"/>
</dbReference>
<dbReference type="AlphaFoldDB" id="A0A3D8SLR9"/>
<keyword evidence="1" id="KW-0285">Flavoprotein</keyword>
<reference evidence="4 5" key="1">
    <citation type="journal article" date="2018" name="IMA Fungus">
        <title>IMA Genome-F 9: Draft genome sequence of Annulohypoxylon stygium, Aspergillus mulundensis, Berkeleyomyces basicola (syn. Thielaviopsis basicola), Ceratocystis smalleyi, two Cercospora beticola strains, Coleophoma cylindrospora, Fusarium fracticaudum, Phialophora cf. hyalina, and Morchella septimelata.</title>
        <authorList>
            <person name="Wingfield B.D."/>
            <person name="Bills G.F."/>
            <person name="Dong Y."/>
            <person name="Huang W."/>
            <person name="Nel W.J."/>
            <person name="Swalarsk-Parry B.S."/>
            <person name="Vaghefi N."/>
            <person name="Wilken P.M."/>
            <person name="An Z."/>
            <person name="de Beer Z.W."/>
            <person name="De Vos L."/>
            <person name="Chen L."/>
            <person name="Duong T.A."/>
            <person name="Gao Y."/>
            <person name="Hammerbacher A."/>
            <person name="Kikkert J.R."/>
            <person name="Li Y."/>
            <person name="Li H."/>
            <person name="Li K."/>
            <person name="Li Q."/>
            <person name="Liu X."/>
            <person name="Ma X."/>
            <person name="Naidoo K."/>
            <person name="Pethybridge S.J."/>
            <person name="Sun J."/>
            <person name="Steenkamp E.T."/>
            <person name="van der Nest M.A."/>
            <person name="van Wyk S."/>
            <person name="Wingfield M.J."/>
            <person name="Xiong C."/>
            <person name="Yue Q."/>
            <person name="Zhang X."/>
        </authorList>
    </citation>
    <scope>NUCLEOTIDE SEQUENCE [LARGE SCALE GENOMIC DNA]</scope>
    <source>
        <strain evidence="4 5">BP5796</strain>
    </source>
</reference>
<keyword evidence="2" id="KW-0274">FAD</keyword>
<evidence type="ECO:0000256" key="3">
    <source>
        <dbReference type="ARBA" id="ARBA00023002"/>
    </source>
</evidence>
<sequence length="251" mass="27604">MVNFELVTGAGEIINVNASSNSDLFVGLKGGVEEAAIYDEILVIPDLIASSMRITNVSSLTDELSAASTANTRNLFLTATFNNSAKMYETYINISNVHLEPLKNTTGLTWSLLFQPIPRIVSDHSIAARGNIMGVNRNKENLILFLIYITWHLESDDAKFTKAGYTTLNEILATGEELGVSNPYVYLNYAGKEQDVLAGYGEENIGKMQTLSKKYDPAGIFQSLVPGGWKILFHNLYDMSAGTKTTHNLCY</sequence>
<evidence type="ECO:0000313" key="4">
    <source>
        <dbReference type="EMBL" id="RDW87250.1"/>
    </source>
</evidence>
<name>A0A3D8SLR9_9HELO</name>
<dbReference type="Proteomes" id="UP000256328">
    <property type="component" value="Unassembled WGS sequence"/>
</dbReference>
<dbReference type="PANTHER" id="PTHR42973:SF22">
    <property type="entry name" value="FAD-BINDING PCMH-TYPE DOMAIN-CONTAINING PROTEIN-RELATED"/>
    <property type="match status" value="1"/>
</dbReference>
<comment type="caution">
    <text evidence="4">The sequence shown here is derived from an EMBL/GenBank/DDBJ whole genome shotgun (WGS) entry which is preliminary data.</text>
</comment>
<keyword evidence="5" id="KW-1185">Reference proteome</keyword>
<dbReference type="OrthoDB" id="2151789at2759"/>
<protein>
    <recommendedName>
        <fullName evidence="6">Berberine/berberine-like domain-containing protein</fullName>
    </recommendedName>
</protein>
<dbReference type="InterPro" id="IPR016169">
    <property type="entry name" value="FAD-bd_PCMH_sub2"/>
</dbReference>
<evidence type="ECO:0008006" key="6">
    <source>
        <dbReference type="Google" id="ProtNLM"/>
    </source>
</evidence>
<dbReference type="EMBL" id="PDLN01000004">
    <property type="protein sequence ID" value="RDW87250.1"/>
    <property type="molecule type" value="Genomic_DNA"/>
</dbReference>
<evidence type="ECO:0000256" key="1">
    <source>
        <dbReference type="ARBA" id="ARBA00022630"/>
    </source>
</evidence>
<keyword evidence="3" id="KW-0560">Oxidoreductase</keyword>
<evidence type="ECO:0000313" key="5">
    <source>
        <dbReference type="Proteomes" id="UP000256328"/>
    </source>
</evidence>